<keyword evidence="3" id="KW-1185">Reference proteome</keyword>
<dbReference type="PANTHER" id="PTHR31569:SF4">
    <property type="entry name" value="SWIM-TYPE DOMAIN-CONTAINING PROTEIN"/>
    <property type="match status" value="1"/>
</dbReference>
<accession>A0A225WFC3</accession>
<gene>
    <name evidence="2" type="ORF">PHMEG_0009783</name>
</gene>
<organism evidence="2 3">
    <name type="scientific">Phytophthora megakarya</name>
    <dbReference type="NCBI Taxonomy" id="4795"/>
    <lineage>
        <taxon>Eukaryota</taxon>
        <taxon>Sar</taxon>
        <taxon>Stramenopiles</taxon>
        <taxon>Oomycota</taxon>
        <taxon>Peronosporomycetes</taxon>
        <taxon>Peronosporales</taxon>
        <taxon>Peronosporaceae</taxon>
        <taxon>Phytophthora</taxon>
    </lineage>
</organism>
<reference evidence="3" key="1">
    <citation type="submission" date="2017-03" db="EMBL/GenBank/DDBJ databases">
        <title>Phytopthora megakarya and P. palmivora, two closely related causual agents of cacao black pod achieved similar genome size and gene model numbers by different mechanisms.</title>
        <authorList>
            <person name="Ali S."/>
            <person name="Shao J."/>
            <person name="Larry D.J."/>
            <person name="Kronmiller B."/>
            <person name="Shen D."/>
            <person name="Strem M.D."/>
            <person name="Melnick R.L."/>
            <person name="Guiltinan M.J."/>
            <person name="Tyler B.M."/>
            <person name="Meinhardt L.W."/>
            <person name="Bailey B.A."/>
        </authorList>
    </citation>
    <scope>NUCLEOTIDE SEQUENCE [LARGE SCALE GENOMIC DNA]</scope>
    <source>
        <strain evidence="3">zdho120</strain>
    </source>
</reference>
<comment type="caution">
    <text evidence="2">The sequence shown here is derived from an EMBL/GenBank/DDBJ whole genome shotgun (WGS) entry which is preliminary data.</text>
</comment>
<feature type="non-terminal residue" evidence="2">
    <location>
        <position position="1"/>
    </location>
</feature>
<dbReference type="AlphaFoldDB" id="A0A225WFC3"/>
<dbReference type="PANTHER" id="PTHR31569">
    <property type="entry name" value="SWIM-TYPE DOMAIN-CONTAINING PROTEIN"/>
    <property type="match status" value="1"/>
</dbReference>
<dbReference type="EMBL" id="NBNE01000935">
    <property type="protein sequence ID" value="OWZ16426.1"/>
    <property type="molecule type" value="Genomic_DNA"/>
</dbReference>
<protein>
    <recommendedName>
        <fullName evidence="1">ZSWIM1/3 RNaseH-like domain-containing protein</fullName>
    </recommendedName>
</protein>
<dbReference type="InterPro" id="IPR052579">
    <property type="entry name" value="Zinc_finger_SWIM"/>
</dbReference>
<dbReference type="Pfam" id="PF21056">
    <property type="entry name" value="ZSWIM1-3_RNaseH-like"/>
    <property type="match status" value="1"/>
</dbReference>
<proteinExistence type="predicted"/>
<name>A0A225WFC3_9STRA</name>
<sequence length="148" mass="16918">EYRYRANHTRTVHTYPVSERIGGAYVDNSRVQDPNIIVMIHKLVKSKPPFKQIYTYVVESSGTKDVTRQDMRNLIINVLKDEKVGSVEARVEQILNEFVSNNPWNASRISVDDGGTARCLTIQTAGMRKMFDLFPEILMLDTTDKPTI</sequence>
<dbReference type="InterPro" id="IPR048324">
    <property type="entry name" value="ZSWIM1-3_RNaseH-like"/>
</dbReference>
<dbReference type="OrthoDB" id="128069at2759"/>
<evidence type="ECO:0000313" key="2">
    <source>
        <dbReference type="EMBL" id="OWZ16426.1"/>
    </source>
</evidence>
<evidence type="ECO:0000259" key="1">
    <source>
        <dbReference type="Pfam" id="PF21056"/>
    </source>
</evidence>
<feature type="domain" description="ZSWIM1/3 RNaseH-like" evidence="1">
    <location>
        <begin position="97"/>
        <end position="144"/>
    </location>
</feature>
<dbReference type="Proteomes" id="UP000198211">
    <property type="component" value="Unassembled WGS sequence"/>
</dbReference>
<evidence type="ECO:0000313" key="3">
    <source>
        <dbReference type="Proteomes" id="UP000198211"/>
    </source>
</evidence>